<dbReference type="RefSeq" id="WP_204606089.1">
    <property type="nucleotide sequence ID" value="NZ_JBHSED010000006.1"/>
</dbReference>
<comment type="caution">
    <text evidence="2">The sequence shown here is derived from an EMBL/GenBank/DDBJ whole genome shotgun (WGS) entry which is preliminary data.</text>
</comment>
<dbReference type="EMBL" id="JBHSED010000006">
    <property type="protein sequence ID" value="MFC4302964.1"/>
    <property type="molecule type" value="Genomic_DNA"/>
</dbReference>
<gene>
    <name evidence="2" type="ORF">ACFO1S_05835</name>
</gene>
<accession>A0ABV8S8Z8</accession>
<proteinExistence type="predicted"/>
<sequence>MEELTTNAHNKQISLVQKKSKLPIILSSIALVLSLLSFFITKATWETLAKRVTIIDIAQKLENGTVTDDFFLNRASFNVTGDNKEAKFDLLMQPSMAKKYMNRGQFDLPDQEVKNKMISLIDIVKDYYVASNGNKIVQWDTISIIVTVHNHEIGTYKNGSVTLKGE</sequence>
<evidence type="ECO:0000313" key="3">
    <source>
        <dbReference type="Proteomes" id="UP001595755"/>
    </source>
</evidence>
<dbReference type="Proteomes" id="UP001595755">
    <property type="component" value="Unassembled WGS sequence"/>
</dbReference>
<evidence type="ECO:0000313" key="2">
    <source>
        <dbReference type="EMBL" id="MFC4302964.1"/>
    </source>
</evidence>
<name>A0ABV8S8Z8_9BACL</name>
<keyword evidence="3" id="KW-1185">Reference proteome</keyword>
<keyword evidence="1" id="KW-0812">Transmembrane</keyword>
<keyword evidence="1" id="KW-0472">Membrane</keyword>
<organism evidence="2 3">
    <name type="scientific">Cohnella boryungensis</name>
    <dbReference type="NCBI Taxonomy" id="768479"/>
    <lineage>
        <taxon>Bacteria</taxon>
        <taxon>Bacillati</taxon>
        <taxon>Bacillota</taxon>
        <taxon>Bacilli</taxon>
        <taxon>Bacillales</taxon>
        <taxon>Paenibacillaceae</taxon>
        <taxon>Cohnella</taxon>
    </lineage>
</organism>
<protein>
    <submittedName>
        <fullName evidence="2">Uncharacterized protein</fullName>
    </submittedName>
</protein>
<evidence type="ECO:0000256" key="1">
    <source>
        <dbReference type="SAM" id="Phobius"/>
    </source>
</evidence>
<feature type="transmembrane region" description="Helical" evidence="1">
    <location>
        <begin position="22"/>
        <end position="41"/>
    </location>
</feature>
<keyword evidence="1" id="KW-1133">Transmembrane helix</keyword>
<reference evidence="3" key="1">
    <citation type="journal article" date="2019" name="Int. J. Syst. Evol. Microbiol.">
        <title>The Global Catalogue of Microorganisms (GCM) 10K type strain sequencing project: providing services to taxonomists for standard genome sequencing and annotation.</title>
        <authorList>
            <consortium name="The Broad Institute Genomics Platform"/>
            <consortium name="The Broad Institute Genome Sequencing Center for Infectious Disease"/>
            <person name="Wu L."/>
            <person name="Ma J."/>
        </authorList>
    </citation>
    <scope>NUCLEOTIDE SEQUENCE [LARGE SCALE GENOMIC DNA]</scope>
    <source>
        <strain evidence="3">CGMCC 4.1641</strain>
    </source>
</reference>